<feature type="domain" description="DDB1- and CUL4-associated factor 12 beta-propeller" evidence="1">
    <location>
        <begin position="109"/>
        <end position="144"/>
    </location>
</feature>
<sequence length="197" mass="22177">MLAYLEARRIHGTANLSSYNIERASNYSHKSQEMQPKKMKSKSSADSLATLFDFDFSLRGTETESNPNSSRKTHIVIPTPSTITTNSHSHRHIKTLFAADEKSNAEYIEMNKIFASVWLDSERIIVGTKCNRLVVLDVAKGRVVSEIPPIIGYWEGNLFVEGCTFGNDNGQQISPQIHRAQVDLNLVYLIYGIDKKN</sequence>
<dbReference type="Proteomes" id="UP001211907">
    <property type="component" value="Unassembled WGS sequence"/>
</dbReference>
<accession>A0AAD5XF02</accession>
<organism evidence="2 3">
    <name type="scientific">Physocladia obscura</name>
    <dbReference type="NCBI Taxonomy" id="109957"/>
    <lineage>
        <taxon>Eukaryota</taxon>
        <taxon>Fungi</taxon>
        <taxon>Fungi incertae sedis</taxon>
        <taxon>Chytridiomycota</taxon>
        <taxon>Chytridiomycota incertae sedis</taxon>
        <taxon>Chytridiomycetes</taxon>
        <taxon>Chytridiales</taxon>
        <taxon>Chytriomycetaceae</taxon>
        <taxon>Physocladia</taxon>
    </lineage>
</organism>
<evidence type="ECO:0000259" key="1">
    <source>
        <dbReference type="Pfam" id="PF23760"/>
    </source>
</evidence>
<keyword evidence="3" id="KW-1185">Reference proteome</keyword>
<name>A0AAD5XF02_9FUNG</name>
<comment type="caution">
    <text evidence="2">The sequence shown here is derived from an EMBL/GenBank/DDBJ whole genome shotgun (WGS) entry which is preliminary data.</text>
</comment>
<dbReference type="AlphaFoldDB" id="A0AAD5XF02"/>
<dbReference type="EMBL" id="JADGJH010000510">
    <property type="protein sequence ID" value="KAJ3127476.1"/>
    <property type="molecule type" value="Genomic_DNA"/>
</dbReference>
<reference evidence="2" key="1">
    <citation type="submission" date="2020-05" db="EMBL/GenBank/DDBJ databases">
        <title>Phylogenomic resolution of chytrid fungi.</title>
        <authorList>
            <person name="Stajich J.E."/>
            <person name="Amses K."/>
            <person name="Simmons R."/>
            <person name="Seto K."/>
            <person name="Myers J."/>
            <person name="Bonds A."/>
            <person name="Quandt C.A."/>
            <person name="Barry K."/>
            <person name="Liu P."/>
            <person name="Grigoriev I."/>
            <person name="Longcore J.E."/>
            <person name="James T.Y."/>
        </authorList>
    </citation>
    <scope>NUCLEOTIDE SEQUENCE</scope>
    <source>
        <strain evidence="2">JEL0513</strain>
    </source>
</reference>
<proteinExistence type="predicted"/>
<evidence type="ECO:0000313" key="2">
    <source>
        <dbReference type="EMBL" id="KAJ3127476.1"/>
    </source>
</evidence>
<evidence type="ECO:0000313" key="3">
    <source>
        <dbReference type="Proteomes" id="UP001211907"/>
    </source>
</evidence>
<gene>
    <name evidence="2" type="ORF">HK100_009749</name>
</gene>
<protein>
    <recommendedName>
        <fullName evidence="1">DDB1- and CUL4-associated factor 12 beta-propeller domain-containing protein</fullName>
    </recommendedName>
</protein>
<dbReference type="Pfam" id="PF23760">
    <property type="entry name" value="Beta-prop_DCAF12"/>
    <property type="match status" value="1"/>
</dbReference>
<dbReference type="InterPro" id="IPR056151">
    <property type="entry name" value="Beta-prop_DCAF12"/>
</dbReference>